<sequence length="770" mass="85871">MCRVNQHLLRIYHRIRFGYYPCITLQRKMGSIGDNFGKEYKEKCVSASIELIRNIGIMAHIDAGKTTTTERMLLYAGVIRAPGEVHKGDTVMDYMEQERERGITIVSASITFPWNGHRINLIDTPGHVDFTVEVEKALRALDGAVAILDASAGVEAQTLTVWRQADRYEVPRIIYLNKMDKIGANLKTCIQDIEKKLKCKPLELHLPIGAGKEFRGVIDLVSLSKKEWSLNHNSFGASYSTKKLDNKSDFDTWAEASKKRADLIDRMADLDEKLANLIIERESLDHVCSEEMNGALRRITLARTGVPVLCGSSYRNVGVQPLLDAITNYLPSPADRSYDFVQSYAANNDLCSLAFKIQNDVQRGPLTYVRIYSGRIETGQKIYNVSREKTEKSGRLYVAHADELNEIQSLSEGNIAVLSGLKDTVTGDTITSGVTAMNAARRWLAKKQGVTESEVAPILAGVEIPDPVFFCSIETASLAYQKKLEQALEMLQREDPSLKVKYDEETSQTIVSGMGELHLEIVLERIRTEYGIDASLGDLQVAYKETTHSEITDTFILEKMLAGTKQFVKMTMSVKPDPSAHGVITLEKGISKESREQLSNVWAIHLKAAQRGVTSALSSGPLLSFPVTCVQLCLHSLEVGPRTSELMVAAAASQCVSQLLRKGGTRLMEPFMRLEVTIEDRYLHAVIGDFAQHRSDIIEVSERHELKVVLAESPLSELRGYSKRIRILTSGTATFSMEFSCYKLMSLQDQKKSFNRSYGNRNVICSTACL</sequence>
<dbReference type="GO" id="GO:0032543">
    <property type="term" value="P:mitochondrial translation"/>
    <property type="evidence" value="ECO:0007669"/>
    <property type="project" value="TreeGrafter"/>
</dbReference>
<comment type="caution">
    <text evidence="8">The sequence shown here is derived from an EMBL/GenBank/DDBJ whole genome shotgun (WGS) entry which is preliminary data.</text>
</comment>
<dbReference type="InterPro" id="IPR020568">
    <property type="entry name" value="Ribosomal_Su5_D2-typ_SF"/>
</dbReference>
<dbReference type="NCBIfam" id="TIGR00231">
    <property type="entry name" value="small_GTP"/>
    <property type="match status" value="1"/>
</dbReference>
<reference evidence="8 9" key="1">
    <citation type="submission" date="2016-03" db="EMBL/GenBank/DDBJ databases">
        <title>EvidentialGene: Evidence-directed Construction of Genes on Genomes.</title>
        <authorList>
            <person name="Gilbert D.G."/>
            <person name="Choi J.-H."/>
            <person name="Mockaitis K."/>
            <person name="Colbourne J."/>
            <person name="Pfrender M."/>
        </authorList>
    </citation>
    <scope>NUCLEOTIDE SEQUENCE [LARGE SCALE GENOMIC DNA]</scope>
    <source>
        <strain evidence="8 9">Xinb3</strain>
        <tissue evidence="8">Complete organism</tissue>
    </source>
</reference>
<dbReference type="SUPFAM" id="SSF54980">
    <property type="entry name" value="EF-G C-terminal domain-like"/>
    <property type="match status" value="2"/>
</dbReference>
<dbReference type="FunFam" id="3.30.70.240:FF:000001">
    <property type="entry name" value="Elongation factor G"/>
    <property type="match status" value="1"/>
</dbReference>
<dbReference type="CDD" id="cd01886">
    <property type="entry name" value="EF-G"/>
    <property type="match status" value="1"/>
</dbReference>
<dbReference type="Proteomes" id="UP000076858">
    <property type="component" value="Unassembled WGS sequence"/>
</dbReference>
<dbReference type="InterPro" id="IPR009000">
    <property type="entry name" value="Transl_B-barrel_sf"/>
</dbReference>
<organism evidence="8 9">
    <name type="scientific">Daphnia magna</name>
    <dbReference type="NCBI Taxonomy" id="35525"/>
    <lineage>
        <taxon>Eukaryota</taxon>
        <taxon>Metazoa</taxon>
        <taxon>Ecdysozoa</taxon>
        <taxon>Arthropoda</taxon>
        <taxon>Crustacea</taxon>
        <taxon>Branchiopoda</taxon>
        <taxon>Diplostraca</taxon>
        <taxon>Cladocera</taxon>
        <taxon>Anomopoda</taxon>
        <taxon>Daphniidae</taxon>
        <taxon>Daphnia</taxon>
    </lineage>
</organism>
<dbReference type="Gene3D" id="2.40.30.10">
    <property type="entry name" value="Translation factors"/>
    <property type="match status" value="1"/>
</dbReference>
<dbReference type="SUPFAM" id="SSF52540">
    <property type="entry name" value="P-loop containing nucleoside triphosphate hydrolases"/>
    <property type="match status" value="1"/>
</dbReference>
<dbReference type="SMART" id="SM00838">
    <property type="entry name" value="EFG_C"/>
    <property type="match status" value="1"/>
</dbReference>
<dbReference type="Pfam" id="PF00679">
    <property type="entry name" value="EFG_C"/>
    <property type="match status" value="1"/>
</dbReference>
<dbReference type="Gene3D" id="3.40.50.300">
    <property type="entry name" value="P-loop containing nucleotide triphosphate hydrolases"/>
    <property type="match status" value="1"/>
</dbReference>
<dbReference type="InterPro" id="IPR027417">
    <property type="entry name" value="P-loop_NTPase"/>
</dbReference>
<dbReference type="STRING" id="35525.A0A164LWQ0"/>
<keyword evidence="2 8" id="KW-0251">Elongation factor</keyword>
<keyword evidence="4" id="KW-0496">Mitochondrion</keyword>
<dbReference type="GO" id="GO:0005759">
    <property type="term" value="C:mitochondrial matrix"/>
    <property type="evidence" value="ECO:0007669"/>
    <property type="project" value="UniProtKB-ARBA"/>
</dbReference>
<dbReference type="Pfam" id="PF03764">
    <property type="entry name" value="EFG_IV"/>
    <property type="match status" value="1"/>
</dbReference>
<evidence type="ECO:0000256" key="3">
    <source>
        <dbReference type="ARBA" id="ARBA00022917"/>
    </source>
</evidence>
<dbReference type="Gene3D" id="3.30.230.10">
    <property type="match status" value="1"/>
</dbReference>
<dbReference type="OrthoDB" id="198619at2759"/>
<feature type="domain" description="Tr-type G" evidence="7">
    <location>
        <begin position="50"/>
        <end position="334"/>
    </location>
</feature>
<keyword evidence="5" id="KW-0342">GTP-binding</keyword>
<dbReference type="Pfam" id="PF00009">
    <property type="entry name" value="GTP_EFTU"/>
    <property type="match status" value="1"/>
</dbReference>
<dbReference type="GO" id="GO:0003746">
    <property type="term" value="F:translation elongation factor activity"/>
    <property type="evidence" value="ECO:0007669"/>
    <property type="project" value="UniProtKB-KW"/>
</dbReference>
<dbReference type="InterPro" id="IPR005517">
    <property type="entry name" value="Transl_elong_EFG/EF2_IV"/>
</dbReference>
<dbReference type="InterPro" id="IPR041095">
    <property type="entry name" value="EFG_II"/>
</dbReference>
<evidence type="ECO:0000256" key="5">
    <source>
        <dbReference type="ARBA" id="ARBA00023134"/>
    </source>
</evidence>
<dbReference type="EMBL" id="LRGB01003123">
    <property type="protein sequence ID" value="KZS04507.1"/>
    <property type="molecule type" value="Genomic_DNA"/>
</dbReference>
<dbReference type="InterPro" id="IPR035647">
    <property type="entry name" value="EFG_III/V"/>
</dbReference>
<proteinExistence type="predicted"/>
<dbReference type="PROSITE" id="PS51722">
    <property type="entry name" value="G_TR_2"/>
    <property type="match status" value="1"/>
</dbReference>
<dbReference type="CDD" id="cd03713">
    <property type="entry name" value="EFG_mtEFG_C"/>
    <property type="match status" value="1"/>
</dbReference>
<keyword evidence="1" id="KW-0547">Nucleotide-binding</keyword>
<dbReference type="FunFam" id="3.40.50.300:FF:000514">
    <property type="entry name" value="Ribosome-releasing factor 2, mitochondrial"/>
    <property type="match status" value="1"/>
</dbReference>
<feature type="coiled-coil region" evidence="6">
    <location>
        <begin position="260"/>
        <end position="287"/>
    </location>
</feature>
<dbReference type="AlphaFoldDB" id="A0A164LWQ0"/>
<dbReference type="GO" id="GO:0003924">
    <property type="term" value="F:GTPase activity"/>
    <property type="evidence" value="ECO:0007669"/>
    <property type="project" value="InterPro"/>
</dbReference>
<dbReference type="Pfam" id="PF22042">
    <property type="entry name" value="EF-G_D2"/>
    <property type="match status" value="1"/>
</dbReference>
<evidence type="ECO:0000256" key="1">
    <source>
        <dbReference type="ARBA" id="ARBA00022741"/>
    </source>
</evidence>
<dbReference type="GO" id="GO:0032790">
    <property type="term" value="P:ribosome disassembly"/>
    <property type="evidence" value="ECO:0007669"/>
    <property type="project" value="TreeGrafter"/>
</dbReference>
<dbReference type="InterPro" id="IPR035649">
    <property type="entry name" value="EFG_V"/>
</dbReference>
<dbReference type="FunFam" id="3.30.230.10:FF:000033">
    <property type="entry name" value="Ribosome-releasing factor 2, mitochondrial"/>
    <property type="match status" value="1"/>
</dbReference>
<dbReference type="InterPro" id="IPR000640">
    <property type="entry name" value="EFG_V-like"/>
</dbReference>
<dbReference type="SUPFAM" id="SSF54211">
    <property type="entry name" value="Ribosomal protein S5 domain 2-like"/>
    <property type="match status" value="1"/>
</dbReference>
<evidence type="ECO:0000256" key="4">
    <source>
        <dbReference type="ARBA" id="ARBA00023128"/>
    </source>
</evidence>
<dbReference type="PRINTS" id="PR00315">
    <property type="entry name" value="ELONGATNFCT"/>
</dbReference>
<keyword evidence="9" id="KW-1185">Reference proteome</keyword>
<dbReference type="InterPro" id="IPR009022">
    <property type="entry name" value="EFG_III"/>
</dbReference>
<dbReference type="PROSITE" id="PS00301">
    <property type="entry name" value="G_TR_1"/>
    <property type="match status" value="1"/>
</dbReference>
<dbReference type="Gene3D" id="3.30.70.870">
    <property type="entry name" value="Elongation Factor G (Translational Gtpase), domain 3"/>
    <property type="match status" value="1"/>
</dbReference>
<keyword evidence="6" id="KW-0175">Coiled coil</keyword>
<dbReference type="SUPFAM" id="SSF50447">
    <property type="entry name" value="Translation proteins"/>
    <property type="match status" value="1"/>
</dbReference>
<dbReference type="PANTHER" id="PTHR43261">
    <property type="entry name" value="TRANSLATION ELONGATION FACTOR G-RELATED"/>
    <property type="match status" value="1"/>
</dbReference>
<evidence type="ECO:0000256" key="2">
    <source>
        <dbReference type="ARBA" id="ARBA00022768"/>
    </source>
</evidence>
<dbReference type="Pfam" id="PF14492">
    <property type="entry name" value="EFG_III"/>
    <property type="match status" value="1"/>
</dbReference>
<evidence type="ECO:0000256" key="6">
    <source>
        <dbReference type="SAM" id="Coils"/>
    </source>
</evidence>
<evidence type="ECO:0000313" key="9">
    <source>
        <dbReference type="Proteomes" id="UP000076858"/>
    </source>
</evidence>
<dbReference type="PANTHER" id="PTHR43261:SF1">
    <property type="entry name" value="RIBOSOME-RELEASING FACTOR 2, MITOCHONDRIAL"/>
    <property type="match status" value="1"/>
</dbReference>
<dbReference type="SMART" id="SM00889">
    <property type="entry name" value="EFG_IV"/>
    <property type="match status" value="1"/>
</dbReference>
<dbReference type="InterPro" id="IPR014721">
    <property type="entry name" value="Ribsml_uS5_D2-typ_fold_subgr"/>
</dbReference>
<dbReference type="CDD" id="cd16262">
    <property type="entry name" value="EFG_III"/>
    <property type="match status" value="1"/>
</dbReference>
<gene>
    <name evidence="8" type="ORF">APZ42_032830</name>
</gene>
<name>A0A164LWQ0_9CRUS</name>
<dbReference type="InterPro" id="IPR031157">
    <property type="entry name" value="G_TR_CS"/>
</dbReference>
<dbReference type="Gene3D" id="3.30.70.240">
    <property type="match status" value="1"/>
</dbReference>
<dbReference type="InterPro" id="IPR053905">
    <property type="entry name" value="EF-G-like_DII"/>
</dbReference>
<dbReference type="FunFam" id="3.30.70.870:FF:000001">
    <property type="entry name" value="Elongation factor G"/>
    <property type="match status" value="1"/>
</dbReference>
<keyword evidence="3" id="KW-0648">Protein biosynthesis</keyword>
<evidence type="ECO:0000259" key="7">
    <source>
        <dbReference type="PROSITE" id="PS51722"/>
    </source>
</evidence>
<dbReference type="GO" id="GO:0005525">
    <property type="term" value="F:GTP binding"/>
    <property type="evidence" value="ECO:0007669"/>
    <property type="project" value="UniProtKB-KW"/>
</dbReference>
<protein>
    <submittedName>
        <fullName evidence="8">Elongation factor G, mitochondrial</fullName>
    </submittedName>
</protein>
<evidence type="ECO:0000313" key="8">
    <source>
        <dbReference type="EMBL" id="KZS04507.1"/>
    </source>
</evidence>
<accession>A0A164LWQ0</accession>
<dbReference type="InterPro" id="IPR000795">
    <property type="entry name" value="T_Tr_GTP-bd_dom"/>
</dbReference>
<dbReference type="InterPro" id="IPR005225">
    <property type="entry name" value="Small_GTP-bd"/>
</dbReference>